<comment type="caution">
    <text evidence="2">The sequence shown here is derived from an EMBL/GenBank/DDBJ whole genome shotgun (WGS) entry which is preliminary data.</text>
</comment>
<dbReference type="EMBL" id="JAUDCL010000005">
    <property type="protein sequence ID" value="MDM8200609.1"/>
    <property type="molecule type" value="Genomic_DNA"/>
</dbReference>
<reference evidence="2 3" key="3">
    <citation type="submission" date="2023-06" db="EMBL/GenBank/DDBJ databases">
        <authorList>
            <person name="Zeman M."/>
            <person name="Kubasova T."/>
            <person name="Jahodarova E."/>
            <person name="Nykrynova M."/>
            <person name="Rychlik I."/>
        </authorList>
    </citation>
    <scope>NUCLEOTIDE SEQUENCE [LARGE SCALE GENOMIC DNA]</scope>
    <source>
        <strain evidence="2 3">ET340</strain>
    </source>
</reference>
<reference evidence="3" key="2">
    <citation type="submission" date="2023-06" db="EMBL/GenBank/DDBJ databases">
        <title>Identification and characterization of horizontal gene transfer across gut microbiota members of farm animals based on homology search.</title>
        <authorList>
            <person name="Zeman M."/>
            <person name="Kubasova T."/>
            <person name="Jahodarova E."/>
            <person name="Nykrynova M."/>
            <person name="Rychlik I."/>
        </authorList>
    </citation>
    <scope>NUCLEOTIDE SEQUENCE [LARGE SCALE GENOMIC DNA]</scope>
    <source>
        <strain evidence="3">ET340</strain>
    </source>
</reference>
<feature type="domain" description="N-acetyltransferase" evidence="1">
    <location>
        <begin position="5"/>
        <end position="150"/>
    </location>
</feature>
<organism evidence="2 3">
    <name type="scientific">Allofournierella massiliensis</name>
    <dbReference type="NCBI Taxonomy" id="1650663"/>
    <lineage>
        <taxon>Bacteria</taxon>
        <taxon>Bacillati</taxon>
        <taxon>Bacillota</taxon>
        <taxon>Clostridia</taxon>
        <taxon>Eubacteriales</taxon>
        <taxon>Oscillospiraceae</taxon>
        <taxon>Allofournierella</taxon>
    </lineage>
</organism>
<name>A0ABT7UNZ7_9FIRM</name>
<dbReference type="RefSeq" id="WP_289599354.1">
    <property type="nucleotide sequence ID" value="NZ_JAUDCL010000005.1"/>
</dbReference>
<dbReference type="InterPro" id="IPR000182">
    <property type="entry name" value="GNAT_dom"/>
</dbReference>
<evidence type="ECO:0000313" key="3">
    <source>
        <dbReference type="Proteomes" id="UP001529380"/>
    </source>
</evidence>
<dbReference type="Proteomes" id="UP001529380">
    <property type="component" value="Unassembled WGS sequence"/>
</dbReference>
<sequence length="330" mass="37132">MSDSLTLRLARPEEAERVIGFINENFDWKLPLVNLPEYFNFYYRSGDALQYALAEENGELLAVAGYIRANESPTPDIWVSVWVAKKGHNGVGLDLMNALPELTGASVVACNNIRPKTMVFYRFLGWHADRVPHFYRLSGQEHYSLARVKDLTVLPVGGDLTLEQVSSPEQLAELRLPETPHTPKKDLWYLTRRYFAFPHLTYDVYCAQENGVTLACLVARVVDSGCGKVLRIVDFIGRNETLPRLGKAIDSLLHAAGAEYAECYCAGIPAEVFAAAGFCERGEDSENILPNYLTPPLFENTEYYYFTNDPDQFVLFKADGDQDRPNLTVD</sequence>
<protein>
    <recommendedName>
        <fullName evidence="1">N-acetyltransferase domain-containing protein</fullName>
    </recommendedName>
</protein>
<dbReference type="InterPro" id="IPR016181">
    <property type="entry name" value="Acyl_CoA_acyltransferase"/>
</dbReference>
<gene>
    <name evidence="2" type="ORF">QUW08_04775</name>
</gene>
<dbReference type="SUPFAM" id="SSF55729">
    <property type="entry name" value="Acyl-CoA N-acyltransferases (Nat)"/>
    <property type="match status" value="1"/>
</dbReference>
<accession>A0ABT7UNZ7</accession>
<evidence type="ECO:0000259" key="1">
    <source>
        <dbReference type="PROSITE" id="PS51186"/>
    </source>
</evidence>
<proteinExistence type="predicted"/>
<dbReference type="PROSITE" id="PS51186">
    <property type="entry name" value="GNAT"/>
    <property type="match status" value="1"/>
</dbReference>
<evidence type="ECO:0000313" key="2">
    <source>
        <dbReference type="EMBL" id="MDM8200609.1"/>
    </source>
</evidence>
<keyword evidence="3" id="KW-1185">Reference proteome</keyword>
<reference evidence="2 3" key="1">
    <citation type="submission" date="2023-06" db="EMBL/GenBank/DDBJ databases">
        <title>Identification and characterization of horizontal gene transfer across gut microbiota members of farm animals based on homology search.</title>
        <authorList>
            <person name="Schwarzerova J."/>
            <person name="Nykrynova M."/>
            <person name="Jureckova K."/>
            <person name="Cejkova D."/>
            <person name="Rychlik I."/>
        </authorList>
    </citation>
    <scope>NUCLEOTIDE SEQUENCE [LARGE SCALE GENOMIC DNA]</scope>
    <source>
        <strain evidence="2 3">ET340</strain>
    </source>
</reference>